<keyword evidence="3" id="KW-1185">Reference proteome</keyword>
<dbReference type="Proteomes" id="UP001597237">
    <property type="component" value="Unassembled WGS sequence"/>
</dbReference>
<reference evidence="3" key="1">
    <citation type="journal article" date="2019" name="Int. J. Syst. Evol. Microbiol.">
        <title>The Global Catalogue of Microorganisms (GCM) 10K type strain sequencing project: providing services to taxonomists for standard genome sequencing and annotation.</title>
        <authorList>
            <consortium name="The Broad Institute Genomics Platform"/>
            <consortium name="The Broad Institute Genome Sequencing Center for Infectious Disease"/>
            <person name="Wu L."/>
            <person name="Ma J."/>
        </authorList>
    </citation>
    <scope>NUCLEOTIDE SEQUENCE [LARGE SCALE GENOMIC DNA]</scope>
    <source>
        <strain evidence="3">DFY28</strain>
    </source>
</reference>
<name>A0ABW4N3S9_9CAUL</name>
<evidence type="ECO:0000313" key="3">
    <source>
        <dbReference type="Proteomes" id="UP001597237"/>
    </source>
</evidence>
<feature type="compositionally biased region" description="Basic and acidic residues" evidence="1">
    <location>
        <begin position="23"/>
        <end position="40"/>
    </location>
</feature>
<evidence type="ECO:0000313" key="2">
    <source>
        <dbReference type="EMBL" id="MFD1784787.1"/>
    </source>
</evidence>
<dbReference type="RefSeq" id="WP_377280924.1">
    <property type="nucleotide sequence ID" value="NZ_JBHRSI010000002.1"/>
</dbReference>
<feature type="region of interest" description="Disordered" evidence="1">
    <location>
        <begin position="1"/>
        <end position="61"/>
    </location>
</feature>
<comment type="caution">
    <text evidence="2">The sequence shown here is derived from an EMBL/GenBank/DDBJ whole genome shotgun (WGS) entry which is preliminary data.</text>
</comment>
<gene>
    <name evidence="2" type="ORF">ACFSC0_15390</name>
</gene>
<protein>
    <submittedName>
        <fullName evidence="2">Uncharacterized protein</fullName>
    </submittedName>
</protein>
<evidence type="ECO:0000256" key="1">
    <source>
        <dbReference type="SAM" id="MobiDB-lite"/>
    </source>
</evidence>
<proteinExistence type="predicted"/>
<organism evidence="2 3">
    <name type="scientific">Phenylobacterium terrae</name>
    <dbReference type="NCBI Taxonomy" id="2665495"/>
    <lineage>
        <taxon>Bacteria</taxon>
        <taxon>Pseudomonadati</taxon>
        <taxon>Pseudomonadota</taxon>
        <taxon>Alphaproteobacteria</taxon>
        <taxon>Caulobacterales</taxon>
        <taxon>Caulobacteraceae</taxon>
        <taxon>Phenylobacterium</taxon>
    </lineage>
</organism>
<dbReference type="EMBL" id="JBHUEY010000006">
    <property type="protein sequence ID" value="MFD1784787.1"/>
    <property type="molecule type" value="Genomic_DNA"/>
</dbReference>
<sequence>MAEPNTDRSAPQGDKQPGVQGADGRKTNPDQPIENRDDVTNKGGQIAQDSEQSTGLGSGQA</sequence>
<accession>A0ABW4N3S9</accession>